<keyword evidence="1" id="KW-0963">Cytoplasm</keyword>
<dbReference type="GO" id="GO:0048027">
    <property type="term" value="F:mRNA 5'-UTR binding"/>
    <property type="evidence" value="ECO:0007669"/>
    <property type="project" value="TreeGrafter"/>
</dbReference>
<dbReference type="PANTHER" id="PTHR34984:SF1">
    <property type="entry name" value="CARBON STORAGE REGULATOR"/>
    <property type="match status" value="1"/>
</dbReference>
<dbReference type="EMBL" id="LR797371">
    <property type="protein sequence ID" value="CAB4211308.1"/>
    <property type="molecule type" value="Genomic_DNA"/>
</dbReference>
<gene>
    <name evidence="5" type="ORF">UFOVP1076_60</name>
    <name evidence="6" type="ORF">UFOVP1314_43</name>
    <name evidence="7" type="ORF">UFOVP1427_27</name>
    <name evidence="8" type="ORF">UFOVP1523_31</name>
    <name evidence="4" type="ORF">UFOVP991_60</name>
</gene>
<dbReference type="Pfam" id="PF02599">
    <property type="entry name" value="CsrA"/>
    <property type="match status" value="1"/>
</dbReference>
<evidence type="ECO:0000313" key="5">
    <source>
        <dbReference type="EMBL" id="CAB4183397.1"/>
    </source>
</evidence>
<name>A0A6J5SBR3_9CAUD</name>
<keyword evidence="2" id="KW-0810">Translation regulation</keyword>
<dbReference type="GO" id="GO:0006402">
    <property type="term" value="P:mRNA catabolic process"/>
    <property type="evidence" value="ECO:0007669"/>
    <property type="project" value="InterPro"/>
</dbReference>
<protein>
    <submittedName>
        <fullName evidence="7">CsrA RNA-binding global regulator CsrA</fullName>
    </submittedName>
</protein>
<sequence>MLVLSRKENETIILVLPTTLEELVALAGASIEVTVTEHRHSTVKIGFEAPRSISIVRKEIA</sequence>
<dbReference type="InterPro" id="IPR003751">
    <property type="entry name" value="CsrA"/>
</dbReference>
<evidence type="ECO:0000256" key="3">
    <source>
        <dbReference type="ARBA" id="ARBA00022884"/>
    </source>
</evidence>
<dbReference type="EMBL" id="LR796941">
    <property type="protein sequence ID" value="CAB4176780.1"/>
    <property type="molecule type" value="Genomic_DNA"/>
</dbReference>
<dbReference type="GO" id="GO:0006109">
    <property type="term" value="P:regulation of carbohydrate metabolic process"/>
    <property type="evidence" value="ECO:0007669"/>
    <property type="project" value="InterPro"/>
</dbReference>
<proteinExistence type="predicted"/>
<accession>A0A6J5SBR3</accession>
<dbReference type="EMBL" id="LR798456">
    <property type="protein sequence ID" value="CAB5238010.1"/>
    <property type="molecule type" value="Genomic_DNA"/>
</dbReference>
<evidence type="ECO:0000256" key="2">
    <source>
        <dbReference type="ARBA" id="ARBA00022845"/>
    </source>
</evidence>
<dbReference type="Gene3D" id="2.60.40.4380">
    <property type="entry name" value="Translational regulator CsrA"/>
    <property type="match status" value="1"/>
</dbReference>
<dbReference type="SUPFAM" id="SSF117130">
    <property type="entry name" value="CsrA-like"/>
    <property type="match status" value="1"/>
</dbReference>
<evidence type="ECO:0000313" key="8">
    <source>
        <dbReference type="EMBL" id="CAB5238010.1"/>
    </source>
</evidence>
<dbReference type="EMBL" id="LR797025">
    <property type="protein sequence ID" value="CAB4183397.1"/>
    <property type="molecule type" value="Genomic_DNA"/>
</dbReference>
<organism evidence="7">
    <name type="scientific">uncultured Caudovirales phage</name>
    <dbReference type="NCBI Taxonomy" id="2100421"/>
    <lineage>
        <taxon>Viruses</taxon>
        <taxon>Duplodnaviria</taxon>
        <taxon>Heunggongvirae</taxon>
        <taxon>Uroviricota</taxon>
        <taxon>Caudoviricetes</taxon>
        <taxon>Peduoviridae</taxon>
        <taxon>Maltschvirus</taxon>
        <taxon>Maltschvirus maltsch</taxon>
    </lineage>
</organism>
<dbReference type="PANTHER" id="PTHR34984">
    <property type="entry name" value="CARBON STORAGE REGULATOR"/>
    <property type="match status" value="1"/>
</dbReference>
<evidence type="ECO:0000313" key="7">
    <source>
        <dbReference type="EMBL" id="CAB4211308.1"/>
    </source>
</evidence>
<evidence type="ECO:0000313" key="6">
    <source>
        <dbReference type="EMBL" id="CAB4198067.1"/>
    </source>
</evidence>
<dbReference type="InterPro" id="IPR036107">
    <property type="entry name" value="CsrA_sf"/>
</dbReference>
<reference evidence="7" key="1">
    <citation type="submission" date="2020-05" db="EMBL/GenBank/DDBJ databases">
        <authorList>
            <person name="Chiriac C."/>
            <person name="Salcher M."/>
            <person name="Ghai R."/>
            <person name="Kavagutti S V."/>
        </authorList>
    </citation>
    <scope>NUCLEOTIDE SEQUENCE</scope>
</reference>
<dbReference type="EMBL" id="LR797258">
    <property type="protein sequence ID" value="CAB4198067.1"/>
    <property type="molecule type" value="Genomic_DNA"/>
</dbReference>
<keyword evidence="3" id="KW-0694">RNA-binding</keyword>
<evidence type="ECO:0000256" key="1">
    <source>
        <dbReference type="ARBA" id="ARBA00022490"/>
    </source>
</evidence>
<evidence type="ECO:0000313" key="4">
    <source>
        <dbReference type="EMBL" id="CAB4176780.1"/>
    </source>
</evidence>